<keyword evidence="2" id="KW-1185">Reference proteome</keyword>
<sequence>MSNKITEKRYQRDKYLLTHKVNQIRKQKQVTLGVSNDDVMLNQSLDKETSQDVITINKNQLHITFFETLF</sequence>
<dbReference type="AlphaFoldDB" id="A0A1J1IE73"/>
<evidence type="ECO:0000313" key="2">
    <source>
        <dbReference type="Proteomes" id="UP000183832"/>
    </source>
</evidence>
<proteinExistence type="predicted"/>
<reference evidence="1 2" key="1">
    <citation type="submission" date="2015-04" db="EMBL/GenBank/DDBJ databases">
        <authorList>
            <person name="Syromyatnikov M.Y."/>
            <person name="Popov V.N."/>
        </authorList>
    </citation>
    <scope>NUCLEOTIDE SEQUENCE [LARGE SCALE GENOMIC DNA]</scope>
</reference>
<accession>A0A1J1IE73</accession>
<evidence type="ECO:0000313" key="1">
    <source>
        <dbReference type="EMBL" id="CRK98575.1"/>
    </source>
</evidence>
<dbReference type="Proteomes" id="UP000183832">
    <property type="component" value="Unassembled WGS sequence"/>
</dbReference>
<gene>
    <name evidence="1" type="ORF">CLUMA_CG012372</name>
</gene>
<protein>
    <submittedName>
        <fullName evidence="1">CLUMA_CG012372, isoform A</fullName>
    </submittedName>
</protein>
<dbReference type="EMBL" id="CVRI01000048">
    <property type="protein sequence ID" value="CRK98575.1"/>
    <property type="molecule type" value="Genomic_DNA"/>
</dbReference>
<name>A0A1J1IE73_9DIPT</name>
<organism evidence="1 2">
    <name type="scientific">Clunio marinus</name>
    <dbReference type="NCBI Taxonomy" id="568069"/>
    <lineage>
        <taxon>Eukaryota</taxon>
        <taxon>Metazoa</taxon>
        <taxon>Ecdysozoa</taxon>
        <taxon>Arthropoda</taxon>
        <taxon>Hexapoda</taxon>
        <taxon>Insecta</taxon>
        <taxon>Pterygota</taxon>
        <taxon>Neoptera</taxon>
        <taxon>Endopterygota</taxon>
        <taxon>Diptera</taxon>
        <taxon>Nematocera</taxon>
        <taxon>Chironomoidea</taxon>
        <taxon>Chironomidae</taxon>
        <taxon>Clunio</taxon>
    </lineage>
</organism>